<dbReference type="AlphaFoldDB" id="A0AAN9AS77"/>
<dbReference type="PANTHER" id="PTHR32026:SF10">
    <property type="entry name" value="METHYLTRANSFERASE-LIKE PROTEIN 24-RELATED"/>
    <property type="match status" value="1"/>
</dbReference>
<keyword evidence="1" id="KW-0472">Membrane</keyword>
<evidence type="ECO:0000313" key="3">
    <source>
        <dbReference type="EMBL" id="KAK7092067.1"/>
    </source>
</evidence>
<dbReference type="PROSITE" id="PS51257">
    <property type="entry name" value="PROKAR_LIPOPROTEIN"/>
    <property type="match status" value="1"/>
</dbReference>
<dbReference type="Proteomes" id="UP001374579">
    <property type="component" value="Unassembled WGS sequence"/>
</dbReference>
<name>A0AAN9AS77_9CAEN</name>
<evidence type="ECO:0000256" key="1">
    <source>
        <dbReference type="SAM" id="Phobius"/>
    </source>
</evidence>
<proteinExistence type="predicted"/>
<gene>
    <name evidence="3" type="ORF">V1264_009672</name>
</gene>
<protein>
    <recommendedName>
        <fullName evidence="2">Methyltransferase domain-containing protein</fullName>
    </recommendedName>
</protein>
<dbReference type="Pfam" id="PF13383">
    <property type="entry name" value="Methyltransf_22"/>
    <property type="match status" value="1"/>
</dbReference>
<dbReference type="EMBL" id="JBAMIC010000022">
    <property type="protein sequence ID" value="KAK7092067.1"/>
    <property type="molecule type" value="Genomic_DNA"/>
</dbReference>
<keyword evidence="1" id="KW-1133">Transmembrane helix</keyword>
<feature type="transmembrane region" description="Helical" evidence="1">
    <location>
        <begin position="7"/>
        <end position="27"/>
    </location>
</feature>
<keyword evidence="1" id="KW-0812">Transmembrane</keyword>
<evidence type="ECO:0000259" key="2">
    <source>
        <dbReference type="Pfam" id="PF13383"/>
    </source>
</evidence>
<sequence>MTGQRNYRVLTLAVAFIAGCVVVVLYLPAVREKLTKVQEQIQPPILQEQISQSAQDQGDASKDTLPLTKAQKQIQPPMIQSAQGDVYKAEQDATRSRSPVTLPKVKDTLPVANFDDNWKKWKEDISLTNLRNYGLVENIPGEATLNTYSAERLSAIYHSYLDNNDIICHRKLRMGNVGDGGWEICDDYEWRPVQPCIIYSFGINNDFSFDDESGAIYGCDVYAFDPSMKAKTYKRSDRVMFYSVGIGGKSGDPETNKKGWVLHSFSNIRQMLNHTKKVIDVVKMDVESAEWPSLATMVKEQQLDNVRQLLVEFHEMSDATSRLLAHLILFHDLERIGLRKFYVSKNVYGHRKAAAVPILRTSSYEIHFVNDNFRRSPF</sequence>
<dbReference type="PANTHER" id="PTHR32026">
    <property type="entry name" value="METHYLTRANSFERASE-LIKE PROTEIN 24"/>
    <property type="match status" value="1"/>
</dbReference>
<keyword evidence="4" id="KW-1185">Reference proteome</keyword>
<feature type="domain" description="Methyltransferase" evidence="2">
    <location>
        <begin position="154"/>
        <end position="349"/>
    </location>
</feature>
<dbReference type="InterPro" id="IPR026913">
    <property type="entry name" value="METTL24"/>
</dbReference>
<comment type="caution">
    <text evidence="3">The sequence shown here is derived from an EMBL/GenBank/DDBJ whole genome shotgun (WGS) entry which is preliminary data.</text>
</comment>
<reference evidence="3 4" key="1">
    <citation type="submission" date="2024-02" db="EMBL/GenBank/DDBJ databases">
        <title>Chromosome-scale genome assembly of the rough periwinkle Littorina saxatilis.</title>
        <authorList>
            <person name="De Jode A."/>
            <person name="Faria R."/>
            <person name="Formenti G."/>
            <person name="Sims Y."/>
            <person name="Smith T.P."/>
            <person name="Tracey A."/>
            <person name="Wood J.M.D."/>
            <person name="Zagrodzka Z.B."/>
            <person name="Johannesson K."/>
            <person name="Butlin R.K."/>
            <person name="Leder E.H."/>
        </authorList>
    </citation>
    <scope>NUCLEOTIDE SEQUENCE [LARGE SCALE GENOMIC DNA]</scope>
    <source>
        <strain evidence="3">Snail1</strain>
        <tissue evidence="3">Muscle</tissue>
    </source>
</reference>
<dbReference type="InterPro" id="IPR025714">
    <property type="entry name" value="Methyltranfer_dom"/>
</dbReference>
<accession>A0AAN9AS77</accession>
<organism evidence="3 4">
    <name type="scientific">Littorina saxatilis</name>
    <dbReference type="NCBI Taxonomy" id="31220"/>
    <lineage>
        <taxon>Eukaryota</taxon>
        <taxon>Metazoa</taxon>
        <taxon>Spiralia</taxon>
        <taxon>Lophotrochozoa</taxon>
        <taxon>Mollusca</taxon>
        <taxon>Gastropoda</taxon>
        <taxon>Caenogastropoda</taxon>
        <taxon>Littorinimorpha</taxon>
        <taxon>Littorinoidea</taxon>
        <taxon>Littorinidae</taxon>
        <taxon>Littorina</taxon>
    </lineage>
</organism>
<evidence type="ECO:0000313" key="4">
    <source>
        <dbReference type="Proteomes" id="UP001374579"/>
    </source>
</evidence>